<evidence type="ECO:0000256" key="2">
    <source>
        <dbReference type="ARBA" id="ARBA00022827"/>
    </source>
</evidence>
<keyword evidence="1" id="KW-0285">Flavoprotein</keyword>
<dbReference type="GO" id="GO:0016709">
    <property type="term" value="F:oxidoreductase activity, acting on paired donors, with incorporation or reduction of molecular oxygen, NAD(P)H as one donor, and incorporation of one atom of oxygen"/>
    <property type="evidence" value="ECO:0007669"/>
    <property type="project" value="UniProtKB-ARBA"/>
</dbReference>
<evidence type="ECO:0000313" key="5">
    <source>
        <dbReference type="EMBL" id="KAK0625956.1"/>
    </source>
</evidence>
<sequence>MVQGNDATSDSECVETRFLIVGAGPAGASLACFLTTHGLKGIIISSNPGTADTPRAHLTNQGALECLRDIGLEEEAMRLAHKGECMTNIRWCSSMAGEEYARVYAFGKGPGLKGEYESASPCQHIDLPQTLLEPILIRHATHRGFGIRFHTKLLSFTETGPDGMIVATVLDKLTNREYKIRTKYLFGADGAHSVVAKQLGLPLTVKNAGGSMINVLFKADLSHLMKARQGNLHWVMQPAREDETPDFAVACIMRMIKPWDEWMCVIVPAIGFDPRNHTIAKEQYTARIREFIGDDTPVENVRVDPPWNVNEIYAEQCSKGNVFCLGDAIHRHPPHAGLGSNTCIQDAYNLAWKVAYVEQGLAGPSLLNTYSIERQPVGKGIVTRANDAFRDNGPTFEALGLFPPGNGRKAQEELRSPSAEGKARRLRLRNSLKWHMREFNGLGIELSQRYVSKAVYLGDEERDFELEGLEAADPVLHYQPATYPGRRLPHAWVDSSAPTAPKSTIDLVGHGAFALLTGHGGDAWIEAAEKVGAALGVSINASTIGFGLEWRDVYDTWAENRGVEESGAILVRPDRVVAWRATEVLPANQCMTKLQEVMRSILGIETLNGAYGNAQSV</sequence>
<dbReference type="PRINTS" id="PR00420">
    <property type="entry name" value="RNGMNOXGNASE"/>
</dbReference>
<dbReference type="Proteomes" id="UP001175000">
    <property type="component" value="Unassembled WGS sequence"/>
</dbReference>
<dbReference type="GO" id="GO:0071949">
    <property type="term" value="F:FAD binding"/>
    <property type="evidence" value="ECO:0007669"/>
    <property type="project" value="InterPro"/>
</dbReference>
<keyword evidence="6" id="KW-1185">Reference proteome</keyword>
<protein>
    <submittedName>
        <fullName evidence="5">FAD binding domain protein</fullName>
    </submittedName>
</protein>
<evidence type="ECO:0000256" key="1">
    <source>
        <dbReference type="ARBA" id="ARBA00022630"/>
    </source>
</evidence>
<name>A0AA40C5A0_9PEZI</name>
<dbReference type="PANTHER" id="PTHR43004:SF8">
    <property type="entry name" value="FAD-BINDING DOMAIN-CONTAINING PROTEIN-RELATED"/>
    <property type="match status" value="1"/>
</dbReference>
<organism evidence="5 6">
    <name type="scientific">Immersiella caudata</name>
    <dbReference type="NCBI Taxonomy" id="314043"/>
    <lineage>
        <taxon>Eukaryota</taxon>
        <taxon>Fungi</taxon>
        <taxon>Dikarya</taxon>
        <taxon>Ascomycota</taxon>
        <taxon>Pezizomycotina</taxon>
        <taxon>Sordariomycetes</taxon>
        <taxon>Sordariomycetidae</taxon>
        <taxon>Sordariales</taxon>
        <taxon>Lasiosphaeriaceae</taxon>
        <taxon>Immersiella</taxon>
    </lineage>
</organism>
<dbReference type="Gene3D" id="3.50.50.60">
    <property type="entry name" value="FAD/NAD(P)-binding domain"/>
    <property type="match status" value="1"/>
</dbReference>
<keyword evidence="2" id="KW-0274">FAD</keyword>
<dbReference type="EMBL" id="JAULSU010000002">
    <property type="protein sequence ID" value="KAK0625956.1"/>
    <property type="molecule type" value="Genomic_DNA"/>
</dbReference>
<comment type="caution">
    <text evidence="5">The sequence shown here is derived from an EMBL/GenBank/DDBJ whole genome shotgun (WGS) entry which is preliminary data.</text>
</comment>
<evidence type="ECO:0000313" key="6">
    <source>
        <dbReference type="Proteomes" id="UP001175000"/>
    </source>
</evidence>
<dbReference type="Pfam" id="PF01494">
    <property type="entry name" value="FAD_binding_3"/>
    <property type="match status" value="1"/>
</dbReference>
<gene>
    <name evidence="5" type="ORF">B0T14DRAFT_551324</name>
</gene>
<dbReference type="PANTHER" id="PTHR43004">
    <property type="entry name" value="TRK SYSTEM POTASSIUM UPTAKE PROTEIN"/>
    <property type="match status" value="1"/>
</dbReference>
<dbReference type="InterPro" id="IPR036188">
    <property type="entry name" value="FAD/NAD-bd_sf"/>
</dbReference>
<keyword evidence="3" id="KW-0560">Oxidoreductase</keyword>
<reference evidence="5" key="1">
    <citation type="submission" date="2023-06" db="EMBL/GenBank/DDBJ databases">
        <title>Genome-scale phylogeny and comparative genomics of the fungal order Sordariales.</title>
        <authorList>
            <consortium name="Lawrence Berkeley National Laboratory"/>
            <person name="Hensen N."/>
            <person name="Bonometti L."/>
            <person name="Westerberg I."/>
            <person name="Brannstrom I.O."/>
            <person name="Guillou S."/>
            <person name="Cros-Aarteil S."/>
            <person name="Calhoun S."/>
            <person name="Haridas S."/>
            <person name="Kuo A."/>
            <person name="Mondo S."/>
            <person name="Pangilinan J."/>
            <person name="Riley R."/>
            <person name="Labutti K."/>
            <person name="Andreopoulos B."/>
            <person name="Lipzen A."/>
            <person name="Chen C."/>
            <person name="Yanf M."/>
            <person name="Daum C."/>
            <person name="Ng V."/>
            <person name="Clum A."/>
            <person name="Steindorff A."/>
            <person name="Ohm R."/>
            <person name="Martin F."/>
            <person name="Silar P."/>
            <person name="Natvig D."/>
            <person name="Lalanne C."/>
            <person name="Gautier V."/>
            <person name="Ament-Velasquez S.L."/>
            <person name="Kruys A."/>
            <person name="Hutchinson M.I."/>
            <person name="Powell A.J."/>
            <person name="Barry K."/>
            <person name="Miller A.N."/>
            <person name="Grigoriev I.V."/>
            <person name="Debuchy R."/>
            <person name="Gladieux P."/>
            <person name="Thoren M.H."/>
            <person name="Johannesson H."/>
        </authorList>
    </citation>
    <scope>NUCLEOTIDE SEQUENCE</scope>
    <source>
        <strain evidence="5">CBS 606.72</strain>
    </source>
</reference>
<evidence type="ECO:0000256" key="3">
    <source>
        <dbReference type="ARBA" id="ARBA00023002"/>
    </source>
</evidence>
<dbReference type="InterPro" id="IPR002938">
    <property type="entry name" value="FAD-bd"/>
</dbReference>
<evidence type="ECO:0000259" key="4">
    <source>
        <dbReference type="Pfam" id="PF01494"/>
    </source>
</evidence>
<dbReference type="Pfam" id="PF21274">
    <property type="entry name" value="Rng_hyd_C"/>
    <property type="match status" value="1"/>
</dbReference>
<dbReference type="Gene3D" id="3.40.30.120">
    <property type="match status" value="1"/>
</dbReference>
<accession>A0AA40C5A0</accession>
<dbReference type="AlphaFoldDB" id="A0AA40C5A0"/>
<dbReference type="SUPFAM" id="SSF51905">
    <property type="entry name" value="FAD/NAD(P)-binding domain"/>
    <property type="match status" value="1"/>
</dbReference>
<dbReference type="InterPro" id="IPR050641">
    <property type="entry name" value="RIFMO-like"/>
</dbReference>
<feature type="domain" description="FAD-binding" evidence="4">
    <location>
        <begin position="16"/>
        <end position="385"/>
    </location>
</feature>
<dbReference type="Gene3D" id="3.30.9.10">
    <property type="entry name" value="D-Amino Acid Oxidase, subunit A, domain 2"/>
    <property type="match status" value="1"/>
</dbReference>
<proteinExistence type="predicted"/>